<sequence>DEEKYRSEELFPPMQPSEALTYAKDQIPMQPERYGTRFEEWHEIRAQ</sequence>
<comment type="caution">
    <text evidence="2">The sequence shown here is derived from an EMBL/GenBank/DDBJ whole genome shotgun (WGS) entry which is preliminary data.</text>
</comment>
<proteinExistence type="predicted"/>
<dbReference type="EMBL" id="JACHGX010000022">
    <property type="protein sequence ID" value="MBB6091076.1"/>
    <property type="molecule type" value="Genomic_DNA"/>
</dbReference>
<evidence type="ECO:0000313" key="3">
    <source>
        <dbReference type="Proteomes" id="UP000642919"/>
    </source>
</evidence>
<reference evidence="2" key="1">
    <citation type="submission" date="2020-08" db="EMBL/GenBank/DDBJ databases">
        <title>Genomic Encyclopedia of Type Strains, Phase IV (KMG-IV): sequencing the most valuable type-strain genomes for metagenomic binning, comparative biology and taxonomic classification.</title>
        <authorList>
            <person name="Goeker M."/>
        </authorList>
    </citation>
    <scope>NUCLEOTIDE SEQUENCE</scope>
    <source>
        <strain evidence="2">DSM 669</strain>
    </source>
</reference>
<evidence type="ECO:0000313" key="2">
    <source>
        <dbReference type="EMBL" id="MBB6091076.1"/>
    </source>
</evidence>
<accession>A0A841HE98</accession>
<feature type="non-terminal residue" evidence="2">
    <location>
        <position position="1"/>
    </location>
</feature>
<dbReference type="AlphaFoldDB" id="A0A841HE98"/>
<evidence type="ECO:0000256" key="1">
    <source>
        <dbReference type="SAM" id="MobiDB-lite"/>
    </source>
</evidence>
<gene>
    <name evidence="2" type="ORF">HNR49_002467</name>
</gene>
<name>A0A841HE98_HALSI</name>
<organism evidence="2 3">
    <name type="scientific">Halobacterium salinarum</name>
    <name type="common">Halobacterium halobium</name>
    <dbReference type="NCBI Taxonomy" id="2242"/>
    <lineage>
        <taxon>Archaea</taxon>
        <taxon>Methanobacteriati</taxon>
        <taxon>Methanobacteriota</taxon>
        <taxon>Stenosarchaea group</taxon>
        <taxon>Halobacteria</taxon>
        <taxon>Halobacteriales</taxon>
        <taxon>Halobacteriaceae</taxon>
        <taxon>Halobacterium</taxon>
    </lineage>
</organism>
<dbReference type="Proteomes" id="UP000642919">
    <property type="component" value="Unassembled WGS sequence"/>
</dbReference>
<protein>
    <submittedName>
        <fullName evidence="2">Uncharacterized protein</fullName>
    </submittedName>
</protein>
<feature type="region of interest" description="Disordered" evidence="1">
    <location>
        <begin position="1"/>
        <end position="20"/>
    </location>
</feature>